<keyword evidence="3 5" id="KW-0699">rRNA-binding</keyword>
<dbReference type="EMBL" id="PFBB01000010">
    <property type="protein sequence ID" value="PIR88701.1"/>
    <property type="molecule type" value="Genomic_DNA"/>
</dbReference>
<evidence type="ECO:0000256" key="5">
    <source>
        <dbReference type="RuleBase" id="RU003870"/>
    </source>
</evidence>
<evidence type="ECO:0000256" key="2">
    <source>
        <dbReference type="ARBA" id="ARBA00023274"/>
    </source>
</evidence>
<sequence length="179" mass="19649">MSKIGKKPIVIPEGVEVKQDSQSLHIKGKKGEQIVVILPYVDVEIKDNEIHCSIKKAHKQARSNWGTCASLIENAVQGVNEGYEKGLEVEGVGFRVAMQGRDLQLNIGFSHPVKYVPPEGVEIRVEDNKMFVSGVSKQAVGHAAAEIRALKKPEPYKGKGIHYIGEQVRRKAGKKVGSE</sequence>
<evidence type="ECO:0000313" key="8">
    <source>
        <dbReference type="Proteomes" id="UP000229615"/>
    </source>
</evidence>
<organism evidence="7 8">
    <name type="scientific">Candidatus Harrisonbacteria bacterium CG10_big_fil_rev_8_21_14_0_10_44_23</name>
    <dbReference type="NCBI Taxonomy" id="1974585"/>
    <lineage>
        <taxon>Bacteria</taxon>
        <taxon>Candidatus Harrisoniibacteriota</taxon>
    </lineage>
</organism>
<dbReference type="Proteomes" id="UP000229615">
    <property type="component" value="Unassembled WGS sequence"/>
</dbReference>
<proteinExistence type="inferred from homology"/>
<dbReference type="InterPro" id="IPR002358">
    <property type="entry name" value="Ribosomal_uL6_CS"/>
</dbReference>
<comment type="caution">
    <text evidence="7">The sequence shown here is derived from an EMBL/GenBank/DDBJ whole genome shotgun (WGS) entry which is preliminary data.</text>
</comment>
<dbReference type="GO" id="GO:0019843">
    <property type="term" value="F:rRNA binding"/>
    <property type="evidence" value="ECO:0007669"/>
    <property type="project" value="UniProtKB-UniRule"/>
</dbReference>
<keyword evidence="3 5" id="KW-0694">RNA-binding</keyword>
<dbReference type="PRINTS" id="PR00059">
    <property type="entry name" value="RIBOSOMALL6"/>
</dbReference>
<dbReference type="PANTHER" id="PTHR11655">
    <property type="entry name" value="60S/50S RIBOSOMAL PROTEIN L6/L9"/>
    <property type="match status" value="1"/>
</dbReference>
<comment type="subunit">
    <text evidence="3">Part of the 50S ribosomal subunit.</text>
</comment>
<feature type="domain" description="Large ribosomal subunit protein uL6 alpha-beta" evidence="6">
    <location>
        <begin position="11"/>
        <end position="82"/>
    </location>
</feature>
<dbReference type="AlphaFoldDB" id="A0A2H0UQQ4"/>
<dbReference type="Gene3D" id="3.90.930.12">
    <property type="entry name" value="Ribosomal protein L6, alpha-beta domain"/>
    <property type="match status" value="2"/>
</dbReference>
<dbReference type="InterPro" id="IPR036789">
    <property type="entry name" value="Ribosomal_uL6-like_a/b-dom_sf"/>
</dbReference>
<dbReference type="Pfam" id="PF00347">
    <property type="entry name" value="Ribosomal_L6"/>
    <property type="match status" value="2"/>
</dbReference>
<comment type="similarity">
    <text evidence="3 4">Belongs to the universal ribosomal protein uL6 family.</text>
</comment>
<dbReference type="GO" id="GO:0003735">
    <property type="term" value="F:structural constituent of ribosome"/>
    <property type="evidence" value="ECO:0007669"/>
    <property type="project" value="UniProtKB-UniRule"/>
</dbReference>
<evidence type="ECO:0000256" key="1">
    <source>
        <dbReference type="ARBA" id="ARBA00022980"/>
    </source>
</evidence>
<accession>A0A2H0UQQ4</accession>
<feature type="domain" description="Large ribosomal subunit protein uL6 alpha-beta" evidence="6">
    <location>
        <begin position="91"/>
        <end position="163"/>
    </location>
</feature>
<dbReference type="InterPro" id="IPR000702">
    <property type="entry name" value="Ribosomal_uL6-like"/>
</dbReference>
<reference evidence="8" key="1">
    <citation type="submission" date="2017-09" db="EMBL/GenBank/DDBJ databases">
        <title>Depth-based differentiation of microbial function through sediment-hosted aquifers and enrichment of novel symbionts in the deep terrestrial subsurface.</title>
        <authorList>
            <person name="Probst A.J."/>
            <person name="Ladd B."/>
            <person name="Jarett J.K."/>
            <person name="Geller-Mcgrath D.E."/>
            <person name="Sieber C.M.K."/>
            <person name="Emerson J.B."/>
            <person name="Anantharaman K."/>
            <person name="Thomas B.C."/>
            <person name="Malmstrom R."/>
            <person name="Stieglmeier M."/>
            <person name="Klingl A."/>
            <person name="Woyke T."/>
            <person name="Ryan C.M."/>
            <person name="Banfield J.F."/>
        </authorList>
    </citation>
    <scope>NUCLEOTIDE SEQUENCE [LARGE SCALE GENOMIC DNA]</scope>
</reference>
<evidence type="ECO:0000256" key="4">
    <source>
        <dbReference type="RuleBase" id="RU003869"/>
    </source>
</evidence>
<dbReference type="GO" id="GO:0022625">
    <property type="term" value="C:cytosolic large ribosomal subunit"/>
    <property type="evidence" value="ECO:0007669"/>
    <property type="project" value="UniProtKB-UniRule"/>
</dbReference>
<dbReference type="SUPFAM" id="SSF56053">
    <property type="entry name" value="Ribosomal protein L6"/>
    <property type="match status" value="2"/>
</dbReference>
<dbReference type="InterPro" id="IPR019906">
    <property type="entry name" value="Ribosomal_uL6_bac-type"/>
</dbReference>
<keyword evidence="2 3" id="KW-0687">Ribonucleoprotein</keyword>
<dbReference type="NCBIfam" id="TIGR03654">
    <property type="entry name" value="L6_bact"/>
    <property type="match status" value="1"/>
</dbReference>
<dbReference type="PROSITE" id="PS00525">
    <property type="entry name" value="RIBOSOMAL_L6_1"/>
    <property type="match status" value="1"/>
</dbReference>
<protein>
    <recommendedName>
        <fullName evidence="3">Large ribosomal subunit protein uL6</fullName>
    </recommendedName>
</protein>
<dbReference type="InterPro" id="IPR020040">
    <property type="entry name" value="Ribosomal_uL6_a/b-dom"/>
</dbReference>
<gene>
    <name evidence="3" type="primary">rplF</name>
    <name evidence="7" type="ORF">COU09_00780</name>
</gene>
<dbReference type="HAMAP" id="MF_01365_B">
    <property type="entry name" value="Ribosomal_uL6_B"/>
    <property type="match status" value="1"/>
</dbReference>
<name>A0A2H0UQQ4_9BACT</name>
<dbReference type="PANTHER" id="PTHR11655:SF14">
    <property type="entry name" value="LARGE RIBOSOMAL SUBUNIT PROTEIN UL6M"/>
    <property type="match status" value="1"/>
</dbReference>
<keyword evidence="1 3" id="KW-0689">Ribosomal protein</keyword>
<dbReference type="PIRSF" id="PIRSF002162">
    <property type="entry name" value="Ribosomal_L6"/>
    <property type="match status" value="1"/>
</dbReference>
<evidence type="ECO:0000256" key="3">
    <source>
        <dbReference type="HAMAP-Rule" id="MF_01365"/>
    </source>
</evidence>
<dbReference type="GO" id="GO:0002181">
    <property type="term" value="P:cytoplasmic translation"/>
    <property type="evidence" value="ECO:0007669"/>
    <property type="project" value="TreeGrafter"/>
</dbReference>
<evidence type="ECO:0000259" key="6">
    <source>
        <dbReference type="Pfam" id="PF00347"/>
    </source>
</evidence>
<evidence type="ECO:0000313" key="7">
    <source>
        <dbReference type="EMBL" id="PIR88701.1"/>
    </source>
</evidence>
<comment type="function">
    <text evidence="3 5">This protein binds to the 23S rRNA, and is important in its secondary structure. It is located near the subunit interface in the base of the L7/L12 stalk, and near the tRNA binding site of the peptidyltransferase center.</text>
</comment>